<evidence type="ECO:0000313" key="3">
    <source>
        <dbReference type="EMBL" id="QHI37291.1"/>
    </source>
</evidence>
<accession>A0A7L4ZL88</accession>
<dbReference type="KEGG" id="kan:IMCC3317_26700"/>
<evidence type="ECO:0000259" key="2">
    <source>
        <dbReference type="PROSITE" id="PS50930"/>
    </source>
</evidence>
<dbReference type="SMART" id="SM00850">
    <property type="entry name" value="LytTR"/>
    <property type="match status" value="1"/>
</dbReference>
<keyword evidence="1" id="KW-0812">Transmembrane</keyword>
<reference evidence="3 4" key="1">
    <citation type="journal article" date="2013" name="Int. J. Syst. Evol. Microbiol.">
        <title>Kordia antarctica sp. nov., isolated from Antarctic seawater.</title>
        <authorList>
            <person name="Baek K."/>
            <person name="Choi A."/>
            <person name="Kang I."/>
            <person name="Lee K."/>
            <person name="Cho J.C."/>
        </authorList>
    </citation>
    <scope>NUCLEOTIDE SEQUENCE [LARGE SCALE GENOMIC DNA]</scope>
    <source>
        <strain evidence="3 4">IMCC3317</strain>
    </source>
</reference>
<gene>
    <name evidence="3" type="ORF">IMCC3317_26700</name>
</gene>
<dbReference type="Pfam" id="PF04397">
    <property type="entry name" value="LytTR"/>
    <property type="match status" value="1"/>
</dbReference>
<dbReference type="EMBL" id="CP019288">
    <property type="protein sequence ID" value="QHI37291.1"/>
    <property type="molecule type" value="Genomic_DNA"/>
</dbReference>
<name>A0A7L4ZL88_9FLAO</name>
<feature type="domain" description="HTH LytTR-type" evidence="2">
    <location>
        <begin position="419"/>
        <end position="503"/>
    </location>
</feature>
<dbReference type="InterPro" id="IPR007492">
    <property type="entry name" value="LytTR_DNA-bd_dom"/>
</dbReference>
<organism evidence="3 4">
    <name type="scientific">Kordia antarctica</name>
    <dbReference type="NCBI Taxonomy" id="1218801"/>
    <lineage>
        <taxon>Bacteria</taxon>
        <taxon>Pseudomonadati</taxon>
        <taxon>Bacteroidota</taxon>
        <taxon>Flavobacteriia</taxon>
        <taxon>Flavobacteriales</taxon>
        <taxon>Flavobacteriaceae</taxon>
        <taxon>Kordia</taxon>
    </lineage>
</organism>
<dbReference type="GO" id="GO:0003677">
    <property type="term" value="F:DNA binding"/>
    <property type="evidence" value="ECO:0007669"/>
    <property type="project" value="InterPro"/>
</dbReference>
<sequence length="503" mass="60252">MFNGLFAQKQTSYDLIKLFKGFELDSVTRTLENDPKIKGYIIFKQELQYLKKGKIGRIDDYFERQENITYLDSVLYYNYLGDYCVRKMNPNDSYSFRYYIPAFEIAKTHKDTLLINESLRRINTFFLKNDKNKKMYQKYVGELLKYQKDEIDIFWKEYYMLLFNMSYDSIRNSDNLDFKNMEESLLNLKKNNTPNNTYFQGRINHAIGQFYSYPSMHDSSRVYFEKAYNTYSNQYFYSYGRKLRAKIALAIIDFRNKIFKEAITEFHELLNDEMIKKNIELKYSIYNCLRQGYEDQKKIDSSNFYMKLTMKYEDSIEYYMHIEKVIEFDITNEAKKTQQKFKKKDKEIMNLTTTINVVLPILAIIALIAIALFYYFKKYKSKSKTLETAQSETLEKIEELKGIVIKNYIILKDKTKVYISDLMYIKSEDHFIKLFLNNGKSHFVRGKISQIKEELPPNFIQSHRSYIINSNYIKQINGNHITLIDKTEIPLSRLHKGNFKDKP</sequence>
<keyword evidence="4" id="KW-1185">Reference proteome</keyword>
<dbReference type="PROSITE" id="PS50930">
    <property type="entry name" value="HTH_LYTTR"/>
    <property type="match status" value="1"/>
</dbReference>
<dbReference type="AlphaFoldDB" id="A0A7L4ZL88"/>
<feature type="transmembrane region" description="Helical" evidence="1">
    <location>
        <begin position="357"/>
        <end position="376"/>
    </location>
</feature>
<keyword evidence="1" id="KW-0472">Membrane</keyword>
<dbReference type="Gene3D" id="2.40.50.1020">
    <property type="entry name" value="LytTr DNA-binding domain"/>
    <property type="match status" value="1"/>
</dbReference>
<evidence type="ECO:0000313" key="4">
    <source>
        <dbReference type="Proteomes" id="UP000464657"/>
    </source>
</evidence>
<proteinExistence type="predicted"/>
<dbReference type="Proteomes" id="UP000464657">
    <property type="component" value="Chromosome"/>
</dbReference>
<protein>
    <recommendedName>
        <fullName evidence="2">HTH LytTR-type domain-containing protein</fullName>
    </recommendedName>
</protein>
<evidence type="ECO:0000256" key="1">
    <source>
        <dbReference type="SAM" id="Phobius"/>
    </source>
</evidence>
<keyword evidence="1" id="KW-1133">Transmembrane helix</keyword>